<dbReference type="InterPro" id="IPR036249">
    <property type="entry name" value="Thioredoxin-like_sf"/>
</dbReference>
<comment type="caution">
    <text evidence="2">The sequence shown here is derived from an EMBL/GenBank/DDBJ whole genome shotgun (WGS) entry which is preliminary data.</text>
</comment>
<name>X1QPQ2_9ZZZZ</name>
<dbReference type="CDD" id="cd02966">
    <property type="entry name" value="TlpA_like_family"/>
    <property type="match status" value="1"/>
</dbReference>
<dbReference type="PROSITE" id="PS51352">
    <property type="entry name" value="THIOREDOXIN_2"/>
    <property type="match status" value="1"/>
</dbReference>
<protein>
    <recommendedName>
        <fullName evidence="1">Thioredoxin domain-containing protein</fullName>
    </recommendedName>
</protein>
<dbReference type="PANTHER" id="PTHR42852">
    <property type="entry name" value="THIOL:DISULFIDE INTERCHANGE PROTEIN DSBE"/>
    <property type="match status" value="1"/>
</dbReference>
<organism evidence="2">
    <name type="scientific">marine sediment metagenome</name>
    <dbReference type="NCBI Taxonomy" id="412755"/>
    <lineage>
        <taxon>unclassified sequences</taxon>
        <taxon>metagenomes</taxon>
        <taxon>ecological metagenomes</taxon>
    </lineage>
</organism>
<dbReference type="InterPro" id="IPR050553">
    <property type="entry name" value="Thioredoxin_ResA/DsbE_sf"/>
</dbReference>
<dbReference type="Pfam" id="PF00578">
    <property type="entry name" value="AhpC-TSA"/>
    <property type="match status" value="1"/>
</dbReference>
<dbReference type="InterPro" id="IPR013766">
    <property type="entry name" value="Thioredoxin_domain"/>
</dbReference>
<dbReference type="InterPro" id="IPR000866">
    <property type="entry name" value="AhpC/TSA"/>
</dbReference>
<dbReference type="GO" id="GO:0016209">
    <property type="term" value="F:antioxidant activity"/>
    <property type="evidence" value="ECO:0007669"/>
    <property type="project" value="InterPro"/>
</dbReference>
<dbReference type="Gene3D" id="3.40.30.10">
    <property type="entry name" value="Glutaredoxin"/>
    <property type="match status" value="1"/>
</dbReference>
<dbReference type="SUPFAM" id="SSF52833">
    <property type="entry name" value="Thioredoxin-like"/>
    <property type="match status" value="1"/>
</dbReference>
<accession>X1QPQ2</accession>
<dbReference type="PANTHER" id="PTHR42852:SF13">
    <property type="entry name" value="PROTEIN DIPZ"/>
    <property type="match status" value="1"/>
</dbReference>
<feature type="non-terminal residue" evidence="2">
    <location>
        <position position="98"/>
    </location>
</feature>
<evidence type="ECO:0000313" key="2">
    <source>
        <dbReference type="EMBL" id="GAI45264.1"/>
    </source>
</evidence>
<dbReference type="AlphaFoldDB" id="X1QPQ2"/>
<sequence length="98" mass="10714">MALIMVGCGGVATIPQIGDKAPDFTLKNIDGESVSLSDFRGKPVLLVFTSVYCVECTEQMPYIEAAFERSGGKLAVLTVYREDSLSRVKKHVDEEKLT</sequence>
<reference evidence="2" key="1">
    <citation type="journal article" date="2014" name="Front. Microbiol.">
        <title>High frequency of phylogenetically diverse reductive dehalogenase-homologous genes in deep subseafloor sedimentary metagenomes.</title>
        <authorList>
            <person name="Kawai M."/>
            <person name="Futagami T."/>
            <person name="Toyoda A."/>
            <person name="Takaki Y."/>
            <person name="Nishi S."/>
            <person name="Hori S."/>
            <person name="Arai W."/>
            <person name="Tsubouchi T."/>
            <person name="Morono Y."/>
            <person name="Uchiyama I."/>
            <person name="Ito T."/>
            <person name="Fujiyama A."/>
            <person name="Inagaki F."/>
            <person name="Takami H."/>
        </authorList>
    </citation>
    <scope>NUCLEOTIDE SEQUENCE</scope>
    <source>
        <strain evidence="2">Expedition CK06-06</strain>
    </source>
</reference>
<evidence type="ECO:0000259" key="1">
    <source>
        <dbReference type="PROSITE" id="PS51352"/>
    </source>
</evidence>
<gene>
    <name evidence="2" type="ORF">S06H3_41458</name>
</gene>
<dbReference type="GO" id="GO:0016491">
    <property type="term" value="F:oxidoreductase activity"/>
    <property type="evidence" value="ECO:0007669"/>
    <property type="project" value="InterPro"/>
</dbReference>
<feature type="domain" description="Thioredoxin" evidence="1">
    <location>
        <begin position="15"/>
        <end position="98"/>
    </location>
</feature>
<dbReference type="EMBL" id="BARV01025548">
    <property type="protein sequence ID" value="GAI45264.1"/>
    <property type="molecule type" value="Genomic_DNA"/>
</dbReference>
<proteinExistence type="predicted"/>